<evidence type="ECO:0000313" key="10">
    <source>
        <dbReference type="Proteomes" id="UP000005266"/>
    </source>
</evidence>
<dbReference type="GO" id="GO:0003899">
    <property type="term" value="F:DNA-directed RNA polymerase activity"/>
    <property type="evidence" value="ECO:0007669"/>
    <property type="project" value="UniProtKB-EC"/>
</dbReference>
<dbReference type="Gene3D" id="1.10.1320.10">
    <property type="entry name" value="DNA-directed RNA polymerase, N-terminal domain"/>
    <property type="match status" value="1"/>
</dbReference>
<evidence type="ECO:0000256" key="6">
    <source>
        <dbReference type="ARBA" id="ARBA00023163"/>
    </source>
</evidence>
<dbReference type="GO" id="GO:0006351">
    <property type="term" value="P:DNA-templated transcription"/>
    <property type="evidence" value="ECO:0007669"/>
    <property type="project" value="InterPro"/>
</dbReference>
<dbReference type="GeneID" id="13165492"/>
<evidence type="ECO:0000256" key="5">
    <source>
        <dbReference type="ARBA" id="ARBA00022695"/>
    </source>
</evidence>
<dbReference type="GO" id="GO:0000428">
    <property type="term" value="C:DNA-directed RNA polymerase complex"/>
    <property type="evidence" value="ECO:0007669"/>
    <property type="project" value="UniProtKB-KW"/>
</dbReference>
<accession>I3UMF6</accession>
<dbReference type="OrthoDB" id="309at10239"/>
<dbReference type="InterPro" id="IPR002092">
    <property type="entry name" value="DNA-dir_Rpol_phage-type"/>
</dbReference>
<evidence type="ECO:0000259" key="8">
    <source>
        <dbReference type="Pfam" id="PF00940"/>
    </source>
</evidence>
<evidence type="ECO:0000256" key="1">
    <source>
        <dbReference type="ARBA" id="ARBA00009493"/>
    </source>
</evidence>
<dbReference type="SUPFAM" id="SSF56672">
    <property type="entry name" value="DNA/RNA polymerases"/>
    <property type="match status" value="1"/>
</dbReference>
<keyword evidence="6" id="KW-0804">Transcription</keyword>
<comment type="similarity">
    <text evidence="1">Belongs to the phage and mitochondrial RNA polymerase family.</text>
</comment>
<keyword evidence="3" id="KW-0240">DNA-directed RNA polymerase</keyword>
<dbReference type="PANTHER" id="PTHR10102:SF0">
    <property type="entry name" value="DNA-DIRECTED RNA POLYMERASE, MITOCHONDRIAL"/>
    <property type="match status" value="1"/>
</dbReference>
<evidence type="ECO:0000256" key="4">
    <source>
        <dbReference type="ARBA" id="ARBA00022679"/>
    </source>
</evidence>
<dbReference type="RefSeq" id="YP_006489261.1">
    <property type="nucleotide sequence ID" value="NC_018088.1"/>
</dbReference>
<evidence type="ECO:0000256" key="3">
    <source>
        <dbReference type="ARBA" id="ARBA00022478"/>
    </source>
</evidence>
<gene>
    <name evidence="9" type="ORF">COPG_00075</name>
</gene>
<sequence length="878" mass="100019">MNMKQTNMKDFMNGLQKNKSSEVLLGMSNMVEKGISNHHDNTQRKRAPFFKLTKDLEFGDVAYIGLKNLVGTMSTSASMAAATIGANVGDDILTAIGREEDTFSIEESIIKDKVSAGLALLRIVIASLPDNYFRVKLERLSKTIQQYTISIDKGFELLLEDNEELFQYFSKKMSPMVCKPDDWEGVTGGGYLTDTAKKLTPLIKRNSKHVAPEGNIVIDAINHLQKTPYRINKRIFSVCKVLQGTRPEDMKKVFMPKTGKFEEECPITKEDEYLWEKEDGEKEITDKKTGKVKTKKCLVMVHQDEESVKKRKDYFRWAARFDLHKKRKEAKKSLDRSYKTCMTLVSELDKYDEIYWAYSLDRRSRVYPSAMTGINLQGSDYQKANVEFAVGLPLDFDGDGEGGEYAIIKTMCNHWGNDSGNGVKTDKLTREQAQNWLHGLSGYKGSESWILECANDPLESKAWMKADKPLQFLAAILEWKDWKAYRVLHNDYKFVSHLCDPNDASCSGAQILSAMTRDMVGAMHTNLLNMPVQDLYMAVARKVSENLFSMIGECELSQDWLGRSNVIKQIQDVMGGVSVEVFTDETQEIVLNHVGDGLSPEEIYDKLYTELSKVECERLSLIVRNLVKKPVMVKFYSGTRYGNIEHCNEFVVDKQWEEYFRCDGTGKAAAFMGNLIFDSINQVIAGAGQVMEWFVHVADVLGNENLPVRWTTPVGFKASMAKHSMKKIRLSVLFHGESGYNEFTLKVPMLLKTEDGTKAYKLDVNKMKSGIAPDIVHSLDAALIMKVSERCKREGIEYLTMIHDSLGSHCCYSARFNRIIREEFIEIFKEDILNKMYLEFLDQLPEYSKCLLKSPEKFGIKYGEYDLATILESEFCFK</sequence>
<evidence type="ECO:0000256" key="2">
    <source>
        <dbReference type="ARBA" id="ARBA00012418"/>
    </source>
</evidence>
<dbReference type="GO" id="GO:0003677">
    <property type="term" value="F:DNA binding"/>
    <property type="evidence" value="ECO:0007669"/>
    <property type="project" value="InterPro"/>
</dbReference>
<name>I3UMF6_9CAUD</name>
<dbReference type="Gene3D" id="1.10.150.20">
    <property type="entry name" value="5' to 3' exonuclease, C-terminal subdomain"/>
    <property type="match status" value="1"/>
</dbReference>
<dbReference type="EC" id="2.7.7.6" evidence="2"/>
<dbReference type="InterPro" id="IPR037159">
    <property type="entry name" value="RNA_POL_N_sf"/>
</dbReference>
<proteinExistence type="inferred from homology"/>
<evidence type="ECO:0000256" key="7">
    <source>
        <dbReference type="ARBA" id="ARBA00048552"/>
    </source>
</evidence>
<evidence type="ECO:0000313" key="9">
    <source>
        <dbReference type="EMBL" id="AFK66671.1"/>
    </source>
</evidence>
<dbReference type="KEGG" id="vg:13165492"/>
<keyword evidence="4" id="KW-0808">Transferase</keyword>
<reference evidence="9 10" key="1">
    <citation type="journal article" date="2013" name="Extremophiles">
        <title>Genomic analysis of cold-active Colwelliaphage 9A and psychrophilic phage-host interactions.</title>
        <authorList>
            <person name="Colangelo-Lillis J.R."/>
            <person name="Deming J.W."/>
        </authorList>
    </citation>
    <scope>NUCLEOTIDE SEQUENCE [LARGE SCALE GENOMIC DNA]</scope>
    <source>
        <strain evidence="9">9A</strain>
    </source>
</reference>
<dbReference type="Gene3D" id="1.10.287.280">
    <property type="match status" value="1"/>
</dbReference>
<dbReference type="EMBL" id="HQ317390">
    <property type="protein sequence ID" value="AFK66671.1"/>
    <property type="molecule type" value="Genomic_DNA"/>
</dbReference>
<dbReference type="PANTHER" id="PTHR10102">
    <property type="entry name" value="DNA-DIRECTED RNA POLYMERASE, MITOCHONDRIAL"/>
    <property type="match status" value="1"/>
</dbReference>
<protein>
    <recommendedName>
        <fullName evidence="2">DNA-directed RNA polymerase</fullName>
        <ecNumber evidence="2">2.7.7.6</ecNumber>
    </recommendedName>
</protein>
<dbReference type="Pfam" id="PF00940">
    <property type="entry name" value="RNA_pol"/>
    <property type="match status" value="1"/>
</dbReference>
<feature type="domain" description="DNA-directed RNA polymerase C-terminal" evidence="8">
    <location>
        <begin position="449"/>
        <end position="849"/>
    </location>
</feature>
<dbReference type="InterPro" id="IPR046950">
    <property type="entry name" value="DNA-dir_Rpol_C_phage-type"/>
</dbReference>
<keyword evidence="10" id="KW-1185">Reference proteome</keyword>
<dbReference type="InterPro" id="IPR043502">
    <property type="entry name" value="DNA/RNA_pol_sf"/>
</dbReference>
<comment type="catalytic activity">
    <reaction evidence="7">
        <text>RNA(n) + a ribonucleoside 5'-triphosphate = RNA(n+1) + diphosphate</text>
        <dbReference type="Rhea" id="RHEA:21248"/>
        <dbReference type="Rhea" id="RHEA-COMP:14527"/>
        <dbReference type="Rhea" id="RHEA-COMP:17342"/>
        <dbReference type="ChEBI" id="CHEBI:33019"/>
        <dbReference type="ChEBI" id="CHEBI:61557"/>
        <dbReference type="ChEBI" id="CHEBI:140395"/>
        <dbReference type="EC" id="2.7.7.6"/>
    </reaction>
</comment>
<dbReference type="Proteomes" id="UP000005266">
    <property type="component" value="Segment"/>
</dbReference>
<keyword evidence="5" id="KW-0548">Nucleotidyltransferase</keyword>
<organism evidence="9 10">
    <name type="scientific">Colwellia phage 9A</name>
    <dbReference type="NCBI Taxonomy" id="765765"/>
    <lineage>
        <taxon>Viruses</taxon>
        <taxon>Duplodnaviria</taxon>
        <taxon>Heunggongvirae</taxon>
        <taxon>Uroviricota</taxon>
        <taxon>Caudoviricetes</taxon>
        <taxon>Franklinbayvirus</taxon>
        <taxon>Franklinbayvirus fv9A</taxon>
    </lineage>
</organism>